<dbReference type="InParanoid" id="D4H469"/>
<feature type="domain" description="DUF4062" evidence="1">
    <location>
        <begin position="6"/>
        <end position="89"/>
    </location>
</feature>
<accession>D4H469</accession>
<dbReference type="eggNOG" id="ENOG5032YF9">
    <property type="taxonomic scope" value="Bacteria"/>
</dbReference>
<gene>
    <name evidence="2" type="ordered locus">Dacet_0584</name>
</gene>
<dbReference type="EMBL" id="CP001968">
    <property type="protein sequence ID" value="ADD67380.1"/>
    <property type="molecule type" value="Genomic_DNA"/>
</dbReference>
<evidence type="ECO:0000313" key="3">
    <source>
        <dbReference type="Proteomes" id="UP000002012"/>
    </source>
</evidence>
<organism evidence="2 3">
    <name type="scientific">Denitrovibrio acetiphilus (strain DSM 12809 / NBRC 114555 / N2460)</name>
    <dbReference type="NCBI Taxonomy" id="522772"/>
    <lineage>
        <taxon>Bacteria</taxon>
        <taxon>Pseudomonadati</taxon>
        <taxon>Deferribacterota</taxon>
        <taxon>Deferribacteres</taxon>
        <taxon>Deferribacterales</taxon>
        <taxon>Geovibrionaceae</taxon>
        <taxon>Denitrovibrio</taxon>
    </lineage>
</organism>
<dbReference type="Pfam" id="PF13271">
    <property type="entry name" value="DUF4062"/>
    <property type="match status" value="1"/>
</dbReference>
<dbReference type="InterPro" id="IPR025139">
    <property type="entry name" value="DUF4062"/>
</dbReference>
<evidence type="ECO:0000313" key="2">
    <source>
        <dbReference type="EMBL" id="ADD67380.1"/>
    </source>
</evidence>
<sequence>MWKLHQIFLSSTFSDLVDARSRVIEGLLNGGFYPRGMEHFPATGCEQEKYIEKAIDRSSLVVLLLNNRYGNEIDRLDKKSYTHFEYEYARKKNKPILSFINDKIKHDKKESIEQQRKLEELKTQAKKNSICHFFDNKDKKYSALREKIISSVYQNVNDCAVFWINNTELDSMIDSIKIQSVDKATGNYNEMEEIEVQRIMKILKSYPRFTFENFKKQLGQEINLASTSTFANNGVLDLISRLLLNNYIKLDLSDNKGDIVFKVTNRVFQNKESNLKEETGFTNYY</sequence>
<dbReference type="Proteomes" id="UP000002012">
    <property type="component" value="Chromosome"/>
</dbReference>
<dbReference type="AlphaFoldDB" id="D4H469"/>
<dbReference type="HOGENOM" id="CLU_975648_0_0_0"/>
<dbReference type="PaxDb" id="522772-Dacet_0584"/>
<keyword evidence="3" id="KW-1185">Reference proteome</keyword>
<protein>
    <recommendedName>
        <fullName evidence="1">DUF4062 domain-containing protein</fullName>
    </recommendedName>
</protein>
<proteinExistence type="predicted"/>
<evidence type="ECO:0000259" key="1">
    <source>
        <dbReference type="Pfam" id="PF13271"/>
    </source>
</evidence>
<dbReference type="KEGG" id="dap:Dacet_0584"/>
<reference evidence="2 3" key="1">
    <citation type="journal article" date="2010" name="Stand. Genomic Sci.">
        <title>Complete genome sequence of Denitrovibrio acetiphilus type strain (N2460).</title>
        <authorList>
            <person name="Kiss H."/>
            <person name="Lang E."/>
            <person name="Lapidus A."/>
            <person name="Copeland A."/>
            <person name="Nolan M."/>
            <person name="Glavina Del Rio T."/>
            <person name="Chen F."/>
            <person name="Lucas S."/>
            <person name="Tice H."/>
            <person name="Cheng J.F."/>
            <person name="Han C."/>
            <person name="Goodwin L."/>
            <person name="Pitluck S."/>
            <person name="Liolios K."/>
            <person name="Pati A."/>
            <person name="Ivanova N."/>
            <person name="Mavromatis K."/>
            <person name="Chen A."/>
            <person name="Palaniappan K."/>
            <person name="Land M."/>
            <person name="Hauser L."/>
            <person name="Chang Y.J."/>
            <person name="Jeffries C.D."/>
            <person name="Detter J.C."/>
            <person name="Brettin T."/>
            <person name="Spring S."/>
            <person name="Rohde M."/>
            <person name="Goker M."/>
            <person name="Woyke T."/>
            <person name="Bristow J."/>
            <person name="Eisen J.A."/>
            <person name="Markowitz V."/>
            <person name="Hugenholtz P."/>
            <person name="Kyrpides N.C."/>
            <person name="Klenk H.P."/>
        </authorList>
    </citation>
    <scope>NUCLEOTIDE SEQUENCE [LARGE SCALE GENOMIC DNA]</scope>
    <source>
        <strain evidence="3">DSM 12809 / NBRC 114555 / N2460</strain>
    </source>
</reference>
<name>D4H469_DENA2</name>